<sequence length="154" mass="18253">MLKHLYEKDFQLWIQQTIEQLQQQNFTALDVEHLIEELTELGKSEKNRLESNLMVLLAHLLKLMVQQDAPEMMKASWYNSVDEHRQRVQKQLQQTPSLKSFFTTAIQNAYIDSRRLAIKEGKRAQFGVRIPHEEEYPKVCPFSIEQILDEDFYG</sequence>
<reference evidence="1 2" key="1">
    <citation type="submission" date="2020-10" db="EMBL/GenBank/DDBJ databases">
        <authorList>
            <person name="Castelo-Branco R."/>
            <person name="Eusebio N."/>
            <person name="Adriana R."/>
            <person name="Vieira A."/>
            <person name="Brugerolle De Fraissinette N."/>
            <person name="Rezende De Castro R."/>
            <person name="Schneider M.P."/>
            <person name="Vasconcelos V."/>
            <person name="Leao P.N."/>
        </authorList>
    </citation>
    <scope>NUCLEOTIDE SEQUENCE [LARGE SCALE GENOMIC DNA]</scope>
    <source>
        <strain evidence="1 2">LEGE 06226</strain>
    </source>
</reference>
<evidence type="ECO:0000313" key="1">
    <source>
        <dbReference type="EMBL" id="MBE9144787.1"/>
    </source>
</evidence>
<accession>A0ABR9UE92</accession>
<dbReference type="InterPro" id="IPR002636">
    <property type="entry name" value="DUF29"/>
</dbReference>
<keyword evidence="2" id="KW-1185">Reference proteome</keyword>
<evidence type="ECO:0000313" key="2">
    <source>
        <dbReference type="Proteomes" id="UP000640725"/>
    </source>
</evidence>
<dbReference type="Gene3D" id="1.20.1220.20">
    <property type="entry name" value="Uncharcterised protein PF01724"/>
    <property type="match status" value="1"/>
</dbReference>
<comment type="caution">
    <text evidence="1">The sequence shown here is derived from an EMBL/GenBank/DDBJ whole genome shotgun (WGS) entry which is preliminary data.</text>
</comment>
<dbReference type="EMBL" id="JADEWU010000040">
    <property type="protein sequence ID" value="MBE9144787.1"/>
    <property type="molecule type" value="Genomic_DNA"/>
</dbReference>
<gene>
    <name evidence="1" type="ORF">IQ236_16405</name>
</gene>
<dbReference type="Pfam" id="PF01724">
    <property type="entry name" value="DUF29"/>
    <property type="match status" value="1"/>
</dbReference>
<protein>
    <submittedName>
        <fullName evidence="1">DUF29 domain-containing protein</fullName>
    </submittedName>
</protein>
<proteinExistence type="predicted"/>
<dbReference type="PANTHER" id="PTHR34235">
    <property type="entry name" value="SLR1203 PROTEIN-RELATED"/>
    <property type="match status" value="1"/>
</dbReference>
<dbReference type="RefSeq" id="WP_193870291.1">
    <property type="nucleotide sequence ID" value="NZ_JADEWU010000040.1"/>
</dbReference>
<dbReference type="Proteomes" id="UP000640725">
    <property type="component" value="Unassembled WGS sequence"/>
</dbReference>
<name>A0ABR9UE92_9CYAN</name>
<organism evidence="1 2">
    <name type="scientific">Planktothrix mougeotii LEGE 06226</name>
    <dbReference type="NCBI Taxonomy" id="1828728"/>
    <lineage>
        <taxon>Bacteria</taxon>
        <taxon>Bacillati</taxon>
        <taxon>Cyanobacteriota</taxon>
        <taxon>Cyanophyceae</taxon>
        <taxon>Oscillatoriophycideae</taxon>
        <taxon>Oscillatoriales</taxon>
        <taxon>Microcoleaceae</taxon>
        <taxon>Planktothrix</taxon>
    </lineage>
</organism>